<dbReference type="AlphaFoldDB" id="A0A7U9XVA2"/>
<evidence type="ECO:0000313" key="2">
    <source>
        <dbReference type="Proteomes" id="UP000620133"/>
    </source>
</evidence>
<organism evidence="1 2">
    <name type="scientific">Mariniplasma anaerobium</name>
    <dbReference type="NCBI Taxonomy" id="2735436"/>
    <lineage>
        <taxon>Bacteria</taxon>
        <taxon>Bacillati</taxon>
        <taxon>Mycoplasmatota</taxon>
        <taxon>Mollicutes</taxon>
        <taxon>Acholeplasmatales</taxon>
        <taxon>Acholeplasmataceae</taxon>
        <taxon>Mariniplasma</taxon>
    </lineage>
</organism>
<dbReference type="Proteomes" id="UP000620133">
    <property type="component" value="Chromosome"/>
</dbReference>
<dbReference type="EMBL" id="AP024412">
    <property type="protein sequence ID" value="BCR36736.1"/>
    <property type="molecule type" value="Genomic_DNA"/>
</dbReference>
<protein>
    <submittedName>
        <fullName evidence="1">Uncharacterized protein</fullName>
    </submittedName>
</protein>
<accession>A0A7U9XVA2</accession>
<dbReference type="RefSeq" id="WP_176239377.1">
    <property type="nucleotide sequence ID" value="NZ_AP024412.1"/>
</dbReference>
<dbReference type="KEGG" id="manr:MPAN_016290"/>
<gene>
    <name evidence="1" type="ORF">MPAN_016290</name>
</gene>
<evidence type="ECO:0000313" key="1">
    <source>
        <dbReference type="EMBL" id="BCR36736.1"/>
    </source>
</evidence>
<sequence length="209" mass="23017">MKETKSIWIYVLFFGAIWGILEATLGYVLQFLPPLVSGSVMFPIAATLMLITYQNTKSRKAMIYVAAIAATIKAINLFMPGLPAIKTYNPMIAIMLQSFVLVVFIPLFKKNSIPSVVTGIAVVGFSWRLLFLGNIAINNALTGFQFSQLASLSNMFDFVIMLGLIEALVLGLIHIIRIGINQKVSFVFKPNAILSLSTFVFAVVLTIFL</sequence>
<proteinExistence type="predicted"/>
<reference evidence="1" key="1">
    <citation type="submission" date="2021-01" db="EMBL/GenBank/DDBJ databases">
        <title>Draft genome sequence of Acholeplasmataceae bacterium strain Mahy22.</title>
        <authorList>
            <person name="Watanabe M."/>
            <person name="Kojima H."/>
            <person name="Fukui M."/>
        </authorList>
    </citation>
    <scope>NUCLEOTIDE SEQUENCE</scope>
    <source>
        <strain evidence="1">Mahy22</strain>
    </source>
</reference>
<keyword evidence="2" id="KW-1185">Reference proteome</keyword>
<name>A0A7U9XVA2_9MOLU</name>